<keyword evidence="5" id="KW-0413">Isomerase</keyword>
<feature type="compositionally biased region" description="Gly residues" evidence="3">
    <location>
        <begin position="269"/>
        <end position="280"/>
    </location>
</feature>
<dbReference type="InterPro" id="IPR011049">
    <property type="entry name" value="Serralysin-like_metalloprot_C"/>
</dbReference>
<evidence type="ECO:0000313" key="5">
    <source>
        <dbReference type="EMBL" id="SLN75709.1"/>
    </source>
</evidence>
<evidence type="ECO:0000256" key="3">
    <source>
        <dbReference type="SAM" id="MobiDB-lite"/>
    </source>
</evidence>
<dbReference type="Pfam" id="PF13403">
    <property type="entry name" value="Hint_2"/>
    <property type="match status" value="1"/>
</dbReference>
<evidence type="ECO:0000313" key="6">
    <source>
        <dbReference type="Proteomes" id="UP000193900"/>
    </source>
</evidence>
<reference evidence="5 6" key="1">
    <citation type="submission" date="2017-03" db="EMBL/GenBank/DDBJ databases">
        <authorList>
            <person name="Afonso C.L."/>
            <person name="Miller P.J."/>
            <person name="Scott M.A."/>
            <person name="Spackman E."/>
            <person name="Goraichik I."/>
            <person name="Dimitrov K.M."/>
            <person name="Suarez D.L."/>
            <person name="Swayne D.E."/>
        </authorList>
    </citation>
    <scope>NUCLEOTIDE SEQUENCE [LARGE SCALE GENOMIC DNA]</scope>
    <source>
        <strain evidence="5 6">CECT 7023</strain>
    </source>
</reference>
<evidence type="ECO:0000259" key="4">
    <source>
        <dbReference type="Pfam" id="PF13403"/>
    </source>
</evidence>
<keyword evidence="6" id="KW-1185">Reference proteome</keyword>
<dbReference type="Gene3D" id="2.170.16.10">
    <property type="entry name" value="Hedgehog/Intein (Hint) domain"/>
    <property type="match status" value="1"/>
</dbReference>
<dbReference type="Proteomes" id="UP000193900">
    <property type="component" value="Unassembled WGS sequence"/>
</dbReference>
<dbReference type="EMBL" id="FWFZ01000037">
    <property type="protein sequence ID" value="SLN75709.1"/>
    <property type="molecule type" value="Genomic_DNA"/>
</dbReference>
<dbReference type="GO" id="GO:0005576">
    <property type="term" value="C:extracellular region"/>
    <property type="evidence" value="ECO:0007669"/>
    <property type="project" value="UniProtKB-SubCell"/>
</dbReference>
<evidence type="ECO:0000256" key="2">
    <source>
        <dbReference type="ARBA" id="ARBA00022525"/>
    </source>
</evidence>
<dbReference type="GO" id="GO:0005509">
    <property type="term" value="F:calcium ion binding"/>
    <property type="evidence" value="ECO:0007669"/>
    <property type="project" value="InterPro"/>
</dbReference>
<dbReference type="InterPro" id="IPR018511">
    <property type="entry name" value="Hemolysin-typ_Ca-bd_CS"/>
</dbReference>
<dbReference type="InterPro" id="IPR036844">
    <property type="entry name" value="Hint_dom_sf"/>
</dbReference>
<comment type="subcellular location">
    <subcellularLocation>
        <location evidence="1">Secreted</location>
    </subcellularLocation>
</comment>
<dbReference type="Pfam" id="PF00353">
    <property type="entry name" value="HemolysinCabind"/>
    <property type="match status" value="10"/>
</dbReference>
<dbReference type="OrthoDB" id="6305173at2"/>
<feature type="domain" description="Hedgehog/Intein (Hint)" evidence="4">
    <location>
        <begin position="1069"/>
        <end position="1208"/>
    </location>
</feature>
<accession>A0A1Y5TWT7</accession>
<proteinExistence type="predicted"/>
<dbReference type="Gene3D" id="2.150.10.10">
    <property type="entry name" value="Serralysin-like metalloprotease, C-terminal"/>
    <property type="match status" value="8"/>
</dbReference>
<organism evidence="5 6">
    <name type="scientific">Roseisalinus antarcticus</name>
    <dbReference type="NCBI Taxonomy" id="254357"/>
    <lineage>
        <taxon>Bacteria</taxon>
        <taxon>Pseudomonadati</taxon>
        <taxon>Pseudomonadota</taxon>
        <taxon>Alphaproteobacteria</taxon>
        <taxon>Rhodobacterales</taxon>
        <taxon>Roseobacteraceae</taxon>
        <taxon>Roseisalinus</taxon>
    </lineage>
</organism>
<dbReference type="PANTHER" id="PTHR38340:SF1">
    <property type="entry name" value="S-LAYER PROTEIN"/>
    <property type="match status" value="1"/>
</dbReference>
<dbReference type="AlphaFoldDB" id="A0A1Y5TWT7"/>
<dbReference type="SUPFAM" id="SSF51294">
    <property type="entry name" value="Hedgehog/intein (Hint) domain"/>
    <property type="match status" value="1"/>
</dbReference>
<dbReference type="InterPro" id="IPR001343">
    <property type="entry name" value="Hemolysn_Ca-bd"/>
</dbReference>
<dbReference type="EC" id="5.1.3.-" evidence="5"/>
<dbReference type="InterPro" id="IPR050557">
    <property type="entry name" value="RTX_toxin/Mannuronan_C5-epim"/>
</dbReference>
<dbReference type="InterPro" id="IPR028992">
    <property type="entry name" value="Hedgehog/Intein_dom"/>
</dbReference>
<dbReference type="PRINTS" id="PR00313">
    <property type="entry name" value="CABNDNGRPT"/>
</dbReference>
<evidence type="ECO:0000256" key="1">
    <source>
        <dbReference type="ARBA" id="ARBA00004613"/>
    </source>
</evidence>
<name>A0A1Y5TWT7_9RHOB</name>
<feature type="region of interest" description="Disordered" evidence="3">
    <location>
        <begin position="45"/>
        <end position="69"/>
    </location>
</feature>
<sequence length="1253" mass="125857">MAVYEDILFYTTDPSGILSTTTGATSVWSGASAPTGRATIFDNESGIEGRTLDDDSAGGESARASVTTGGATSSNVTVDAEMVWTLRDTVTGDTFQVVEFDVEGGAAAGNYTLSEIPLVAGRSYETVGYVSNADAAAGDAAFSYADYDHDAYAAYAPAATPNTSGVVDGTAGDDRMGVGYTDAQSDRITNNADTILAGSGNDSVAAGGGSDEVYGGDGNDWLFGGTGGDTLDGGAGDDVLAGEAGDDLLIAEGGDIAVGGAGDDTVTASGGGNTLYGGSGRDTLTSDAGADAIDGGGDEDSISAGGGNDTINAGTGTDSVAAGAGDDIVIGGSGNDILSGDDGNDTIYGDGLDQGRIVGQIDGFNYSAANISSSGATAAGTIGSYAVYDNVGTASGVTVQARVTVIDASDPNVDVTFADDLQLNQTSGSASGTEVVFRFEFFDQDTGDRVSLGGDLTFRDIDSGAESVSASTADVSSVALSGNPPTDLTVTDDGQWITAQSNSTSSVNADEDHWAQFALTGQSVVDFSVTTRGGTTFYNFGSHEFSVPPVVIASAPEGMDDTIYGGDGDDTIYGEAGDDYVLGAAGNDVVYGGDGDDLLDEGVGADDAAGDDTYYGGDGNDQIFTGNDNDLGYGGAGADIVSGEAGDDTLYGDAGDDTLYGGTGTDSFRFEDGFGIDTAFGGEDPGDADTLDLSALSGSVDVDFTGDEAGTLADTSGDGVTFSEIERLVLTDQNDTLDGHNDGLGLSVDAGAGDDTVYGGTGSDIVEGGAGNDVLGEDNGGNIGAGDDTYYGGDGNDLIAGGADDDLVYGGDGRDSADGGAGADTLYGGVGNDILSGGSGDNAADLIDGGADADRIELGAGFDGDVVTGGEAGTDLDRLAFTDEGATGLTAIFDGDEQGQVTDGAGTAQFSEIEEIEGSSFNDTIDAGASGVDQTLVGNAGDDVVFGGGGDDSLDGGDGNDTIAGAEGADSVDAGAGNDTIRIAQGDSVLGGDGDDLFVLEDLGEGATDTITIVGGEGDESTGDVLQLGSLADLSTLSYTDSDPGTGLSGSVMLDDGTRLDFSEIESVICFAKGTLIATPRGLRPIEALAVGDLVVTRDHGLRPIRWISANTVPAADKFAPVRLRAGTLPGQDRALLLSPQHRVLFHGYRAELLFGESEVLVAARHLVDGVAVTRARQEDVTYVHMLFDEHEIVYSEGVPTESFHPGDFSLGTIGAAAREELLEIFPGLRSNIGSYGDTARRCLKRHEARLLL</sequence>
<dbReference type="SUPFAM" id="SSF51120">
    <property type="entry name" value="beta-Roll"/>
    <property type="match status" value="5"/>
</dbReference>
<dbReference type="PROSITE" id="PS00330">
    <property type="entry name" value="HEMOLYSIN_CALCIUM"/>
    <property type="match status" value="2"/>
</dbReference>
<dbReference type="PANTHER" id="PTHR38340">
    <property type="entry name" value="S-LAYER PROTEIN"/>
    <property type="match status" value="1"/>
</dbReference>
<dbReference type="RefSeq" id="WP_085880732.1">
    <property type="nucleotide sequence ID" value="NZ_FWFZ01000037.1"/>
</dbReference>
<keyword evidence="2" id="KW-0964">Secreted</keyword>
<protein>
    <submittedName>
        <fullName evidence="5">Poly(Beta-D-mannuronate) C5 epimerase 7</fullName>
        <ecNumber evidence="5">5.1.3.-</ecNumber>
    </submittedName>
</protein>
<feature type="region of interest" description="Disordered" evidence="3">
    <location>
        <begin position="269"/>
        <end position="311"/>
    </location>
</feature>
<dbReference type="GO" id="GO:0016853">
    <property type="term" value="F:isomerase activity"/>
    <property type="evidence" value="ECO:0007669"/>
    <property type="project" value="UniProtKB-KW"/>
</dbReference>
<gene>
    <name evidence="5" type="primary">algE7</name>
    <name evidence="5" type="ORF">ROA7023_04016</name>
</gene>